<protein>
    <submittedName>
        <fullName evidence="2">XRE family transcriptional regulator</fullName>
    </submittedName>
</protein>
<dbReference type="EMBL" id="RQHV01000043">
    <property type="protein sequence ID" value="TGN10425.1"/>
    <property type="molecule type" value="Genomic_DNA"/>
</dbReference>
<comment type="caution">
    <text evidence="2">The sequence shown here is derived from an EMBL/GenBank/DDBJ whole genome shotgun (WGS) entry which is preliminary data.</text>
</comment>
<dbReference type="SMART" id="SM00530">
    <property type="entry name" value="HTH_XRE"/>
    <property type="match status" value="1"/>
</dbReference>
<dbReference type="Pfam" id="PF01381">
    <property type="entry name" value="HTH_3"/>
    <property type="match status" value="1"/>
</dbReference>
<keyword evidence="3" id="KW-1185">Reference proteome</keyword>
<dbReference type="SUPFAM" id="SSF47413">
    <property type="entry name" value="lambda repressor-like DNA-binding domains"/>
    <property type="match status" value="1"/>
</dbReference>
<dbReference type="Proteomes" id="UP000298264">
    <property type="component" value="Unassembled WGS sequence"/>
</dbReference>
<evidence type="ECO:0000313" key="3">
    <source>
        <dbReference type="Proteomes" id="UP000298264"/>
    </source>
</evidence>
<accession>A0A4R9LNT0</accession>
<feature type="domain" description="HTH cro/C1-type" evidence="1">
    <location>
        <begin position="14"/>
        <end position="67"/>
    </location>
</feature>
<dbReference type="PROSITE" id="PS50943">
    <property type="entry name" value="HTH_CROC1"/>
    <property type="match status" value="1"/>
</dbReference>
<dbReference type="CDD" id="cd00093">
    <property type="entry name" value="HTH_XRE"/>
    <property type="match status" value="1"/>
</dbReference>
<evidence type="ECO:0000313" key="2">
    <source>
        <dbReference type="EMBL" id="TGN10425.1"/>
    </source>
</evidence>
<reference evidence="2" key="1">
    <citation type="journal article" date="2019" name="PLoS Negl. Trop. Dis.">
        <title>Revisiting the worldwide diversity of Leptospira species in the environment.</title>
        <authorList>
            <person name="Vincent A.T."/>
            <person name="Schiettekatte O."/>
            <person name="Bourhy P."/>
            <person name="Veyrier F.J."/>
            <person name="Picardeau M."/>
        </authorList>
    </citation>
    <scope>NUCLEOTIDE SEQUENCE [LARGE SCALE GENOMIC DNA]</scope>
    <source>
        <strain evidence="2">201400974</strain>
    </source>
</reference>
<dbReference type="AlphaFoldDB" id="A0A4R9LNT0"/>
<proteinExistence type="predicted"/>
<organism evidence="2 3">
    <name type="scientific">Leptospira ilyithenensis</name>
    <dbReference type="NCBI Taxonomy" id="2484901"/>
    <lineage>
        <taxon>Bacteria</taxon>
        <taxon>Pseudomonadati</taxon>
        <taxon>Spirochaetota</taxon>
        <taxon>Spirochaetia</taxon>
        <taxon>Leptospirales</taxon>
        <taxon>Leptospiraceae</taxon>
        <taxon>Leptospira</taxon>
    </lineage>
</organism>
<name>A0A4R9LNT0_9LEPT</name>
<dbReference type="Gene3D" id="1.10.260.40">
    <property type="entry name" value="lambda repressor-like DNA-binding domains"/>
    <property type="match status" value="1"/>
</dbReference>
<dbReference type="InterPro" id="IPR010982">
    <property type="entry name" value="Lambda_DNA-bd_dom_sf"/>
</dbReference>
<sequence>MDYVTFQEKVCRRIKDLRLEKKMTQEEVSGLEMGVRAYQRIESGGNAPNLQSLFRIANALGVHPREILNVPLTEDLQIKKKNITNSK</sequence>
<dbReference type="InterPro" id="IPR001387">
    <property type="entry name" value="Cro/C1-type_HTH"/>
</dbReference>
<evidence type="ECO:0000259" key="1">
    <source>
        <dbReference type="PROSITE" id="PS50943"/>
    </source>
</evidence>
<dbReference type="GO" id="GO:0003677">
    <property type="term" value="F:DNA binding"/>
    <property type="evidence" value="ECO:0007669"/>
    <property type="project" value="InterPro"/>
</dbReference>
<dbReference type="RefSeq" id="WP_135764059.1">
    <property type="nucleotide sequence ID" value="NZ_RQHV01000043.1"/>
</dbReference>
<dbReference type="OrthoDB" id="331878at2"/>
<gene>
    <name evidence="2" type="ORF">EHS11_09000</name>
</gene>